<dbReference type="Proteomes" id="UP001396334">
    <property type="component" value="Unassembled WGS sequence"/>
</dbReference>
<evidence type="ECO:0000313" key="3">
    <source>
        <dbReference type="EMBL" id="KAK9016080.1"/>
    </source>
</evidence>
<dbReference type="PROSITE" id="PS50174">
    <property type="entry name" value="G_PATCH"/>
    <property type="match status" value="1"/>
</dbReference>
<sequence length="961" mass="108743">MAAFLKDEKLLIHCFQDSLTGSATRWYTQLTRANIRSWKDLSKAFVEQYKHVTDMTPNRIMLEGMEQKASESLRQYAQRWRDVAAQIQPPISEHEITPMFVNTLKGALFDRLINNTTQNFADMVRTGESIEVAIKSGRIDSGEHPRKNYKRKDNEINTAGTYNAPKNFTISTPQDATGSGQNLNKKESRPLRKENEKMTFTPLPISYAELYSQLYKADLVRPCYVAPFQPPYPPRYDGKAHCDYHAIVPGHSIENCTAFKRVVENMLKSGVLKLGEPDVTANPLPNHGGRNVNAIEEECGRKTKQNATEIKSPMRWVFQQLCMARLIDRGIELVQKGAGAYCEFHQKYGHDIQCCEEFRQVIQNKMDNKEIEFFERMGGRKIADVCTFDNPSGKYNIERPFVISPKAKEEIQPQEGISGMTHKMLISAPTPFPFKNAREVPWSYTANISTPEGSKLQIEKEHITKEKSALEAEPKEEGSETVNEAGHFTRSGRCYSPETVKDPKMLQEKQKKLISEKIFGEEPSPKINEPVTEEQAQEFLRFLKHSEYDVVEQLKKLPARISILELLLSSEKHRDALLKVLNQTFVPNDITINKLDRIVNHIAADNYITFTDDEIPEGGMGSTKALNITTQCKGYILPGVLIDNGSALNVLPMMTLQRLPIDSSHMKSCQNTVRAFDGTQRTAIGKIEIPLLVGPIEYNIEFVVMDIRPTYNCLLGRPWIHSAGAVPSSLHQKLKFVIEGKLVSIDAEQDIIASVTSDAPYIQNDEEAVECSFRALDFVNATFVAEGNKISRPRLSNCTKMTVRETLGRGAKKGKGLGRNLQGSLRPRGAIGKRDRFGLGYKPNFLQRKQEWKKKEERRKARFRGEDIPWGPITFPKIKEHFVFGGITNVEQKVKEAVQENDKLYEEELLNESIEGMFVNMVNEGGCVKGLLAGIRPCFPGEVLSNWSSIDLPVVFRTRSE</sequence>
<name>A0ABR2RSY8_9ROSI</name>
<proteinExistence type="predicted"/>
<dbReference type="Pfam" id="PF03732">
    <property type="entry name" value="Retrotrans_gag"/>
    <property type="match status" value="1"/>
</dbReference>
<feature type="region of interest" description="Disordered" evidence="1">
    <location>
        <begin position="160"/>
        <end position="193"/>
    </location>
</feature>
<evidence type="ECO:0000259" key="2">
    <source>
        <dbReference type="PROSITE" id="PS50174"/>
    </source>
</evidence>
<evidence type="ECO:0000256" key="1">
    <source>
        <dbReference type="SAM" id="MobiDB-lite"/>
    </source>
</evidence>
<feature type="domain" description="G-patch" evidence="2">
    <location>
        <begin position="810"/>
        <end position="844"/>
    </location>
</feature>
<feature type="compositionally biased region" description="Polar residues" evidence="1">
    <location>
        <begin position="160"/>
        <end position="183"/>
    </location>
</feature>
<organism evidence="3 4">
    <name type="scientific">Hibiscus sabdariffa</name>
    <name type="common">roselle</name>
    <dbReference type="NCBI Taxonomy" id="183260"/>
    <lineage>
        <taxon>Eukaryota</taxon>
        <taxon>Viridiplantae</taxon>
        <taxon>Streptophyta</taxon>
        <taxon>Embryophyta</taxon>
        <taxon>Tracheophyta</taxon>
        <taxon>Spermatophyta</taxon>
        <taxon>Magnoliopsida</taxon>
        <taxon>eudicotyledons</taxon>
        <taxon>Gunneridae</taxon>
        <taxon>Pentapetalae</taxon>
        <taxon>rosids</taxon>
        <taxon>malvids</taxon>
        <taxon>Malvales</taxon>
        <taxon>Malvaceae</taxon>
        <taxon>Malvoideae</taxon>
        <taxon>Hibiscus</taxon>
    </lineage>
</organism>
<dbReference type="CDD" id="cd00303">
    <property type="entry name" value="retropepsin_like"/>
    <property type="match status" value="1"/>
</dbReference>
<dbReference type="EMBL" id="JBBPBN010000021">
    <property type="protein sequence ID" value="KAK9016080.1"/>
    <property type="molecule type" value="Genomic_DNA"/>
</dbReference>
<evidence type="ECO:0000313" key="4">
    <source>
        <dbReference type="Proteomes" id="UP001396334"/>
    </source>
</evidence>
<dbReference type="InterPro" id="IPR021109">
    <property type="entry name" value="Peptidase_aspartic_dom_sf"/>
</dbReference>
<protein>
    <recommendedName>
        <fullName evidence="2">G-patch domain-containing protein</fullName>
    </recommendedName>
</protein>
<dbReference type="Gene3D" id="2.40.70.10">
    <property type="entry name" value="Acid Proteases"/>
    <property type="match status" value="1"/>
</dbReference>
<reference evidence="3 4" key="1">
    <citation type="journal article" date="2024" name="G3 (Bethesda)">
        <title>Genome assembly of Hibiscus sabdariffa L. provides insights into metabolisms of medicinal natural products.</title>
        <authorList>
            <person name="Kim T."/>
        </authorList>
    </citation>
    <scope>NUCLEOTIDE SEQUENCE [LARGE SCALE GENOMIC DNA]</scope>
    <source>
        <strain evidence="3">TK-2024</strain>
        <tissue evidence="3">Old leaves</tissue>
    </source>
</reference>
<dbReference type="InterPro" id="IPR000467">
    <property type="entry name" value="G_patch_dom"/>
</dbReference>
<gene>
    <name evidence="3" type="ORF">V6N11_007163</name>
</gene>
<accession>A0ABR2RSY8</accession>
<dbReference type="PANTHER" id="PTHR32108:SF9">
    <property type="entry name" value="REVERSE TRANSCRIPTASE RNASE H-LIKE DOMAIN-CONTAINING PROTEIN"/>
    <property type="match status" value="1"/>
</dbReference>
<feature type="compositionally biased region" description="Basic and acidic residues" evidence="1">
    <location>
        <begin position="184"/>
        <end position="193"/>
    </location>
</feature>
<dbReference type="PANTHER" id="PTHR32108">
    <property type="entry name" value="DNA-DIRECTED RNA POLYMERASE SUBUNIT ALPHA"/>
    <property type="match status" value="1"/>
</dbReference>
<comment type="caution">
    <text evidence="3">The sequence shown here is derived from an EMBL/GenBank/DDBJ whole genome shotgun (WGS) entry which is preliminary data.</text>
</comment>
<keyword evidence="4" id="KW-1185">Reference proteome</keyword>
<dbReference type="InterPro" id="IPR005162">
    <property type="entry name" value="Retrotrans_gag_dom"/>
</dbReference>